<comment type="caution">
    <text evidence="11">The sequence shown here is derived from an EMBL/GenBank/DDBJ whole genome shotgun (WGS) entry which is preliminary data.</text>
</comment>
<dbReference type="PANTHER" id="PTHR42771:SF2">
    <property type="entry name" value="IRON(3+)-HYDROXAMATE IMPORT ATP-BINDING PROTEIN FHUC"/>
    <property type="match status" value="1"/>
</dbReference>
<dbReference type="SMART" id="SM00382">
    <property type="entry name" value="AAA"/>
    <property type="match status" value="1"/>
</dbReference>
<dbReference type="Gene3D" id="3.40.50.300">
    <property type="entry name" value="P-loop containing nucleotide triphosphate hydrolases"/>
    <property type="match status" value="1"/>
</dbReference>
<dbReference type="AlphaFoldDB" id="A0AAP4C8F8"/>
<sequence>MTTTTEIGIRARGLRAGYSGGVILDGVDVDIPKGAVTTVIGPNGCGKSTLLKSLARTHPAEGSLHVNGRDVTSVARRELARMVGMLPQSPLAPDGIVVADLVSRGRHPHQSWLRQWSGSDEMEVAEALSLTGISDLAERPLSSLSGGQRQRVWISMVLAQQTPTLLLDEPTTYLDLAHAIDVLKLVGTLRDRLGRTVVMVLHDLNLAVRHSDHLVVMHEGAIVATGSPGQVLTEGLLADVFGLDALIVEDPVAGGPLIVPR</sequence>
<evidence type="ECO:0000256" key="7">
    <source>
        <dbReference type="ARBA" id="ARBA00023004"/>
    </source>
</evidence>
<dbReference type="FunFam" id="3.40.50.300:FF:000134">
    <property type="entry name" value="Iron-enterobactin ABC transporter ATP-binding protein"/>
    <property type="match status" value="1"/>
</dbReference>
<dbReference type="CDD" id="cd03214">
    <property type="entry name" value="ABC_Iron-Siderophores_B12_Hemin"/>
    <property type="match status" value="1"/>
</dbReference>
<dbReference type="SUPFAM" id="SSF52540">
    <property type="entry name" value="P-loop containing nucleoside triphosphate hydrolases"/>
    <property type="match status" value="1"/>
</dbReference>
<dbReference type="Proteomes" id="UP001240483">
    <property type="component" value="Unassembled WGS sequence"/>
</dbReference>
<dbReference type="PANTHER" id="PTHR42771">
    <property type="entry name" value="IRON(3+)-HYDROXAMATE IMPORT ATP-BINDING PROTEIN FHUC"/>
    <property type="match status" value="1"/>
</dbReference>
<keyword evidence="7" id="KW-0408">Iron</keyword>
<evidence type="ECO:0000259" key="10">
    <source>
        <dbReference type="PROSITE" id="PS50893"/>
    </source>
</evidence>
<evidence type="ECO:0000313" key="11">
    <source>
        <dbReference type="EMBL" id="MDK6275915.1"/>
    </source>
</evidence>
<accession>A0AAP4C8F8</accession>
<keyword evidence="6 11" id="KW-0067">ATP-binding</keyword>
<evidence type="ECO:0000256" key="8">
    <source>
        <dbReference type="ARBA" id="ARBA00023065"/>
    </source>
</evidence>
<dbReference type="Pfam" id="PF00005">
    <property type="entry name" value="ABC_tran"/>
    <property type="match status" value="1"/>
</dbReference>
<dbReference type="InterPro" id="IPR051535">
    <property type="entry name" value="Siderophore_ABC-ATPase"/>
</dbReference>
<keyword evidence="8" id="KW-0406">Ion transport</keyword>
<gene>
    <name evidence="11" type="ORF">QP116_09270</name>
</gene>
<dbReference type="PROSITE" id="PS50893">
    <property type="entry name" value="ABC_TRANSPORTER_2"/>
    <property type="match status" value="1"/>
</dbReference>
<feature type="domain" description="ABC transporter" evidence="10">
    <location>
        <begin position="9"/>
        <end position="244"/>
    </location>
</feature>
<dbReference type="PROSITE" id="PS00211">
    <property type="entry name" value="ABC_TRANSPORTER_1"/>
    <property type="match status" value="1"/>
</dbReference>
<keyword evidence="4" id="KW-0410">Iron transport</keyword>
<dbReference type="GO" id="GO:0006826">
    <property type="term" value="P:iron ion transport"/>
    <property type="evidence" value="ECO:0007669"/>
    <property type="project" value="UniProtKB-KW"/>
</dbReference>
<proteinExistence type="predicted"/>
<evidence type="ECO:0000256" key="1">
    <source>
        <dbReference type="ARBA" id="ARBA00004202"/>
    </source>
</evidence>
<dbReference type="GO" id="GO:0005524">
    <property type="term" value="F:ATP binding"/>
    <property type="evidence" value="ECO:0007669"/>
    <property type="project" value="UniProtKB-KW"/>
</dbReference>
<dbReference type="RefSeq" id="WP_285333560.1">
    <property type="nucleotide sequence ID" value="NZ_JASODW010000016.1"/>
</dbReference>
<evidence type="ECO:0000256" key="9">
    <source>
        <dbReference type="ARBA" id="ARBA00023136"/>
    </source>
</evidence>
<evidence type="ECO:0000256" key="2">
    <source>
        <dbReference type="ARBA" id="ARBA00022448"/>
    </source>
</evidence>
<keyword evidence="2" id="KW-0813">Transport</keyword>
<evidence type="ECO:0000313" key="12">
    <source>
        <dbReference type="Proteomes" id="UP001240483"/>
    </source>
</evidence>
<dbReference type="InterPro" id="IPR003439">
    <property type="entry name" value="ABC_transporter-like_ATP-bd"/>
</dbReference>
<evidence type="ECO:0000256" key="4">
    <source>
        <dbReference type="ARBA" id="ARBA00022496"/>
    </source>
</evidence>
<dbReference type="InterPro" id="IPR003593">
    <property type="entry name" value="AAA+_ATPase"/>
</dbReference>
<dbReference type="InterPro" id="IPR017871">
    <property type="entry name" value="ABC_transporter-like_CS"/>
</dbReference>
<evidence type="ECO:0000256" key="5">
    <source>
        <dbReference type="ARBA" id="ARBA00022741"/>
    </source>
</evidence>
<name>A0AAP4C8F8_9MICC</name>
<dbReference type="GO" id="GO:0016887">
    <property type="term" value="F:ATP hydrolysis activity"/>
    <property type="evidence" value="ECO:0007669"/>
    <property type="project" value="InterPro"/>
</dbReference>
<keyword evidence="5" id="KW-0547">Nucleotide-binding</keyword>
<comment type="subcellular location">
    <subcellularLocation>
        <location evidence="1">Cell membrane</location>
        <topology evidence="1">Peripheral membrane protein</topology>
    </subcellularLocation>
</comment>
<dbReference type="EMBL" id="JASODW010000016">
    <property type="protein sequence ID" value="MDK6275915.1"/>
    <property type="molecule type" value="Genomic_DNA"/>
</dbReference>
<dbReference type="InterPro" id="IPR027417">
    <property type="entry name" value="P-loop_NTPase"/>
</dbReference>
<dbReference type="GO" id="GO:0005886">
    <property type="term" value="C:plasma membrane"/>
    <property type="evidence" value="ECO:0007669"/>
    <property type="project" value="UniProtKB-SubCell"/>
</dbReference>
<evidence type="ECO:0000256" key="3">
    <source>
        <dbReference type="ARBA" id="ARBA00022475"/>
    </source>
</evidence>
<protein>
    <submittedName>
        <fullName evidence="11">ABC transporter ATP-binding protein</fullName>
    </submittedName>
</protein>
<keyword evidence="9" id="KW-0472">Membrane</keyword>
<evidence type="ECO:0000256" key="6">
    <source>
        <dbReference type="ARBA" id="ARBA00022840"/>
    </source>
</evidence>
<keyword evidence="3" id="KW-1003">Cell membrane</keyword>
<organism evidence="11 12">
    <name type="scientific">Pseudoglutamicibacter cumminsii</name>
    <dbReference type="NCBI Taxonomy" id="156979"/>
    <lineage>
        <taxon>Bacteria</taxon>
        <taxon>Bacillati</taxon>
        <taxon>Actinomycetota</taxon>
        <taxon>Actinomycetes</taxon>
        <taxon>Micrococcales</taxon>
        <taxon>Micrococcaceae</taxon>
        <taxon>Pseudoglutamicibacter</taxon>
    </lineage>
</organism>
<reference evidence="11" key="1">
    <citation type="submission" date="2023-05" db="EMBL/GenBank/DDBJ databases">
        <title>Cataloging the Phylogenetic Diversity of Human Bladder Bacteria.</title>
        <authorList>
            <person name="Du J."/>
        </authorList>
    </citation>
    <scope>NUCLEOTIDE SEQUENCE</scope>
    <source>
        <strain evidence="11">UMB9978</strain>
    </source>
</reference>